<reference evidence="3 4" key="1">
    <citation type="submission" date="2023-03" db="EMBL/GenBank/DDBJ databases">
        <title>Bacillus Genome Sequencing.</title>
        <authorList>
            <person name="Dunlap C."/>
        </authorList>
    </citation>
    <scope>NUCLEOTIDE SEQUENCE [LARGE SCALE GENOMIC DNA]</scope>
    <source>
        <strain evidence="3 4">BD-525</strain>
    </source>
</reference>
<comment type="similarity">
    <text evidence="1">Belongs to the serpin family.</text>
</comment>
<dbReference type="Pfam" id="PF00079">
    <property type="entry name" value="Serpin"/>
    <property type="match status" value="1"/>
</dbReference>
<dbReference type="InterPro" id="IPR023796">
    <property type="entry name" value="Serpin_dom"/>
</dbReference>
<dbReference type="CDD" id="cd19588">
    <property type="entry name" value="serpin_miropin-like"/>
    <property type="match status" value="1"/>
</dbReference>
<dbReference type="InterPro" id="IPR036186">
    <property type="entry name" value="Serpin_sf"/>
</dbReference>
<dbReference type="SMART" id="SM00093">
    <property type="entry name" value="SERPIN"/>
    <property type="match status" value="1"/>
</dbReference>
<evidence type="ECO:0000313" key="3">
    <source>
        <dbReference type="EMBL" id="MEC0240779.1"/>
    </source>
</evidence>
<accession>A0ABU6GN15</accession>
<proteinExistence type="inferred from homology"/>
<dbReference type="InterPro" id="IPR042185">
    <property type="entry name" value="Serpin_sf_2"/>
</dbReference>
<sequence length="423" mass="46747">MTAKRGYKSILLCTSLLLISACSGPWPGSSAKEKNVPVLSQDERKRAMDKLDPAITQAQNKFGLQLYHELAQSAESGENIILSPYSIFTALVLAYNGSSGETSKEMAHTLGLESLSKEQVNASGRTLQTLLEDAGSGVRLNTANSIWYRSSLEIKNMFMQMAQNSYHADIQAVDFQKEKTLKEINGWVNKHTNGKIPSILDQVPDPSTLAILLNAVYFNGAWQSPFNPENTREGSFTRPDGSVQKVPMMMQGGMFEYKQTPKAQAIRLPYGDGRLNMLIILPAKGQSLDTLMEQILQDPSPWQARFDHASGEFQLPRFKAEYTGQLEKSLMKMGMKQVFDPAAADFTDMSDAKPLFISSILHKTVLDVNEKGTEAAAVTEIGMAGSAPPKERFQMIVDHPFFFCIEDSLTGLWLFLGTVVDPS</sequence>
<dbReference type="Proteomes" id="UP001344632">
    <property type="component" value="Unassembled WGS sequence"/>
</dbReference>
<gene>
    <name evidence="3" type="ORF">P4H66_13060</name>
</gene>
<dbReference type="PANTHER" id="PTHR11461:SF211">
    <property type="entry name" value="GH10112P-RELATED"/>
    <property type="match status" value="1"/>
</dbReference>
<comment type="caution">
    <text evidence="3">The sequence shown here is derived from an EMBL/GenBank/DDBJ whole genome shotgun (WGS) entry which is preliminary data.</text>
</comment>
<evidence type="ECO:0000259" key="2">
    <source>
        <dbReference type="SMART" id="SM00093"/>
    </source>
</evidence>
<feature type="domain" description="Serpin" evidence="2">
    <location>
        <begin position="64"/>
        <end position="422"/>
    </location>
</feature>
<dbReference type="RefSeq" id="WP_326088542.1">
    <property type="nucleotide sequence ID" value="NZ_JARLKZ010000008.1"/>
</dbReference>
<dbReference type="Gene3D" id="2.30.39.10">
    <property type="entry name" value="Alpha-1-antitrypsin, domain 1"/>
    <property type="match status" value="1"/>
</dbReference>
<evidence type="ECO:0000256" key="1">
    <source>
        <dbReference type="RuleBase" id="RU000411"/>
    </source>
</evidence>
<keyword evidence="4" id="KW-1185">Reference proteome</keyword>
<dbReference type="Gene3D" id="3.30.497.10">
    <property type="entry name" value="Antithrombin, subunit I, domain 2"/>
    <property type="match status" value="1"/>
</dbReference>
<dbReference type="InterPro" id="IPR000215">
    <property type="entry name" value="Serpin_fam"/>
</dbReference>
<protein>
    <submittedName>
        <fullName evidence="3">Serpin family protein</fullName>
    </submittedName>
</protein>
<name>A0ABU6GN15_9BACL</name>
<organism evidence="3 4">
    <name type="scientific">Paenibacillus dokdonensis</name>
    <dbReference type="NCBI Taxonomy" id="2567944"/>
    <lineage>
        <taxon>Bacteria</taxon>
        <taxon>Bacillati</taxon>
        <taxon>Bacillota</taxon>
        <taxon>Bacilli</taxon>
        <taxon>Bacillales</taxon>
        <taxon>Paenibacillaceae</taxon>
        <taxon>Paenibacillus</taxon>
    </lineage>
</organism>
<dbReference type="SUPFAM" id="SSF56574">
    <property type="entry name" value="Serpins"/>
    <property type="match status" value="1"/>
</dbReference>
<evidence type="ECO:0000313" key="4">
    <source>
        <dbReference type="Proteomes" id="UP001344632"/>
    </source>
</evidence>
<dbReference type="InterPro" id="IPR042178">
    <property type="entry name" value="Serpin_sf_1"/>
</dbReference>
<dbReference type="EMBL" id="JARLKZ010000008">
    <property type="protein sequence ID" value="MEC0240779.1"/>
    <property type="molecule type" value="Genomic_DNA"/>
</dbReference>
<dbReference type="PROSITE" id="PS51257">
    <property type="entry name" value="PROKAR_LIPOPROTEIN"/>
    <property type="match status" value="1"/>
</dbReference>
<dbReference type="PANTHER" id="PTHR11461">
    <property type="entry name" value="SERINE PROTEASE INHIBITOR, SERPIN"/>
    <property type="match status" value="1"/>
</dbReference>